<dbReference type="Proteomes" id="UP000176282">
    <property type="component" value="Unassembled WGS sequence"/>
</dbReference>
<evidence type="ECO:0000256" key="1">
    <source>
        <dbReference type="SAM" id="Phobius"/>
    </source>
</evidence>
<proteinExistence type="predicted"/>
<protein>
    <recommendedName>
        <fullName evidence="2">DUF4349 domain-containing protein</fullName>
    </recommendedName>
</protein>
<dbReference type="Pfam" id="PF14257">
    <property type="entry name" value="DUF4349"/>
    <property type="match status" value="1"/>
</dbReference>
<keyword evidence="1" id="KW-0812">Transmembrane</keyword>
<keyword evidence="1" id="KW-1133">Transmembrane helix</keyword>
<name>A0A1F6MBC7_9BACT</name>
<accession>A0A1F6MBC7</accession>
<evidence type="ECO:0000259" key="2">
    <source>
        <dbReference type="Pfam" id="PF14257"/>
    </source>
</evidence>
<dbReference type="EMBL" id="MFQB01000004">
    <property type="protein sequence ID" value="OGH68870.1"/>
    <property type="molecule type" value="Genomic_DNA"/>
</dbReference>
<gene>
    <name evidence="3" type="ORF">A3J66_03970</name>
</gene>
<evidence type="ECO:0000313" key="3">
    <source>
        <dbReference type="EMBL" id="OGH68870.1"/>
    </source>
</evidence>
<sequence>MSHKKVGLILGGVVLLLLVVLAIPSMFFISRSQITTSNFGPDMMGLAYDSYDKGVAEEAAYAPAPTAPGMAAQEVADTTERLIIKTGSVSMVVQDVPLAVQQVSAFATGNSGFVVSSYVSKNEVAPTGRITVRIPVNIFDRGVEEIKKFGDVQSEQVDGQDVTEEYVDLDSQLRNLRATEEQFLAILRQAQKIEDILAVQRELTQIRGQIEQIQGRMKYLKQSAQLATLSVSLSTDPSGLPVVDDGEQWRPLAVIKDALRSLVGLGKNIAELAIWLVVFIPIWLGFGLVIWLVRRWFRRRKAAKNINS</sequence>
<dbReference type="STRING" id="1798680.A3J66_03970"/>
<evidence type="ECO:0000313" key="4">
    <source>
        <dbReference type="Proteomes" id="UP000176282"/>
    </source>
</evidence>
<feature type="transmembrane region" description="Helical" evidence="1">
    <location>
        <begin position="272"/>
        <end position="293"/>
    </location>
</feature>
<reference evidence="3 4" key="1">
    <citation type="journal article" date="2016" name="Nat. Commun.">
        <title>Thousands of microbial genomes shed light on interconnected biogeochemical processes in an aquifer system.</title>
        <authorList>
            <person name="Anantharaman K."/>
            <person name="Brown C.T."/>
            <person name="Hug L.A."/>
            <person name="Sharon I."/>
            <person name="Castelle C.J."/>
            <person name="Probst A.J."/>
            <person name="Thomas B.C."/>
            <person name="Singh A."/>
            <person name="Wilkins M.J."/>
            <person name="Karaoz U."/>
            <person name="Brodie E.L."/>
            <person name="Williams K.H."/>
            <person name="Hubbard S.S."/>
            <person name="Banfield J.F."/>
        </authorList>
    </citation>
    <scope>NUCLEOTIDE SEQUENCE [LARGE SCALE GENOMIC DNA]</scope>
</reference>
<feature type="domain" description="DUF4349" evidence="2">
    <location>
        <begin position="81"/>
        <end position="294"/>
    </location>
</feature>
<keyword evidence="1" id="KW-0472">Membrane</keyword>
<dbReference type="InterPro" id="IPR025645">
    <property type="entry name" value="DUF4349"/>
</dbReference>
<dbReference type="AlphaFoldDB" id="A0A1F6MBC7"/>
<organism evidence="3 4">
    <name type="scientific">Candidatus Magasanikbacteria bacterium RIFCSPHIGHO2_02_FULL_47_14</name>
    <dbReference type="NCBI Taxonomy" id="1798680"/>
    <lineage>
        <taxon>Bacteria</taxon>
        <taxon>Candidatus Magasanikiibacteriota</taxon>
    </lineage>
</organism>
<comment type="caution">
    <text evidence="3">The sequence shown here is derived from an EMBL/GenBank/DDBJ whole genome shotgun (WGS) entry which is preliminary data.</text>
</comment>